<dbReference type="Pfam" id="PF00486">
    <property type="entry name" value="Trans_reg_C"/>
    <property type="match status" value="1"/>
</dbReference>
<proteinExistence type="predicted"/>
<accession>A0ABS2F845</accession>
<evidence type="ECO:0000259" key="4">
    <source>
        <dbReference type="PROSITE" id="PS51755"/>
    </source>
</evidence>
<reference evidence="5 6" key="1">
    <citation type="journal article" date="2021" name="Sci. Rep.">
        <title>The distribution of antibiotic resistance genes in chicken gut microbiota commensals.</title>
        <authorList>
            <person name="Juricova H."/>
            <person name="Matiasovicova J."/>
            <person name="Kubasova T."/>
            <person name="Cejkova D."/>
            <person name="Rychlik I."/>
        </authorList>
    </citation>
    <scope>NUCLEOTIDE SEQUENCE [LARGE SCALE GENOMIC DNA]</scope>
    <source>
        <strain evidence="5 6">An768</strain>
    </source>
</reference>
<dbReference type="RefSeq" id="WP_204500035.1">
    <property type="nucleotide sequence ID" value="NZ_JACJKJ010000006.1"/>
</dbReference>
<dbReference type="InterPro" id="IPR036388">
    <property type="entry name" value="WH-like_DNA-bd_sf"/>
</dbReference>
<dbReference type="Proteomes" id="UP000782117">
    <property type="component" value="Unassembled WGS sequence"/>
</dbReference>
<feature type="transmembrane region" description="Helical" evidence="3">
    <location>
        <begin position="6"/>
        <end position="25"/>
    </location>
</feature>
<dbReference type="PROSITE" id="PS51755">
    <property type="entry name" value="OMPR_PHOB"/>
    <property type="match status" value="1"/>
</dbReference>
<comment type="caution">
    <text evidence="5">The sequence shown here is derived from an EMBL/GenBank/DDBJ whole genome shotgun (WGS) entry which is preliminary data.</text>
</comment>
<name>A0ABS2F845_9BACE</name>
<dbReference type="SUPFAM" id="SSF46894">
    <property type="entry name" value="C-terminal effector domain of the bipartite response regulators"/>
    <property type="match status" value="1"/>
</dbReference>
<evidence type="ECO:0000256" key="3">
    <source>
        <dbReference type="SAM" id="Phobius"/>
    </source>
</evidence>
<dbReference type="SMART" id="SM00862">
    <property type="entry name" value="Trans_reg_C"/>
    <property type="match status" value="1"/>
</dbReference>
<evidence type="ECO:0000313" key="5">
    <source>
        <dbReference type="EMBL" id="MBM6806276.1"/>
    </source>
</evidence>
<evidence type="ECO:0000256" key="1">
    <source>
        <dbReference type="ARBA" id="ARBA00023125"/>
    </source>
</evidence>
<organism evidence="5 6">
    <name type="scientific">Bacteroides caecicola</name>
    <dbReference type="NCBI Taxonomy" id="1462569"/>
    <lineage>
        <taxon>Bacteria</taxon>
        <taxon>Pseudomonadati</taxon>
        <taxon>Bacteroidota</taxon>
        <taxon>Bacteroidia</taxon>
        <taxon>Bacteroidales</taxon>
        <taxon>Bacteroidaceae</taxon>
        <taxon>Bacteroides</taxon>
    </lineage>
</organism>
<feature type="domain" description="OmpR/PhoB-type" evidence="4">
    <location>
        <begin position="223"/>
        <end position="319"/>
    </location>
</feature>
<evidence type="ECO:0000256" key="2">
    <source>
        <dbReference type="PROSITE-ProRule" id="PRU01091"/>
    </source>
</evidence>
<protein>
    <submittedName>
        <fullName evidence="5">Winged helix-turn-helix domain-containing protein</fullName>
    </submittedName>
</protein>
<keyword evidence="3" id="KW-0472">Membrane</keyword>
<dbReference type="Gene3D" id="1.10.10.10">
    <property type="entry name" value="Winged helix-like DNA-binding domain superfamily/Winged helix DNA-binding domain"/>
    <property type="match status" value="1"/>
</dbReference>
<dbReference type="InterPro" id="IPR001867">
    <property type="entry name" value="OmpR/PhoB-type_DNA-bd"/>
</dbReference>
<keyword evidence="6" id="KW-1185">Reference proteome</keyword>
<evidence type="ECO:0000313" key="6">
    <source>
        <dbReference type="Proteomes" id="UP000782117"/>
    </source>
</evidence>
<keyword evidence="1 2" id="KW-0238">DNA-binding</keyword>
<dbReference type="InterPro" id="IPR016032">
    <property type="entry name" value="Sig_transdc_resp-reg_C-effctor"/>
</dbReference>
<keyword evidence="3" id="KW-0812">Transmembrane</keyword>
<feature type="transmembrane region" description="Helical" evidence="3">
    <location>
        <begin position="120"/>
        <end position="140"/>
    </location>
</feature>
<sequence>MKNIPSFITIATTLIIIIGVLINYYNGKAKERLEESVYNGLKEALDEDLNQRRSKILQIIGAESSPNRKVKQVTTTAYNEETKRIEEKTYTFKDSIDLQTADKLGEQLFLSKKYPIQPDLLLGLLNSKLNVNIPIGILYWDGKQPHYSHNDSIGYMQADYRAEIDSIDLSYQLKVKAWANYGIGTFLSSWKPEEYTIVVILIITLLFISAKEMLVIWNNRKQEKRQDIKNFIKINHQTGCTIIDKTSYNLPPLDLQLLNLFLENPNRFLTKEEIKKELWDKHSISDNTLYVHIATVKNILSFHNYTIENSRNQGYQLKQKI</sequence>
<keyword evidence="3" id="KW-1133">Transmembrane helix</keyword>
<dbReference type="EMBL" id="JACJKJ010000006">
    <property type="protein sequence ID" value="MBM6806276.1"/>
    <property type="molecule type" value="Genomic_DNA"/>
</dbReference>
<feature type="DNA-binding region" description="OmpR/PhoB-type" evidence="2">
    <location>
        <begin position="223"/>
        <end position="319"/>
    </location>
</feature>
<gene>
    <name evidence="5" type="ORF">H6A24_07155</name>
</gene>
<feature type="transmembrane region" description="Helical" evidence="3">
    <location>
        <begin position="195"/>
        <end position="217"/>
    </location>
</feature>